<protein>
    <submittedName>
        <fullName evidence="1">Uncharacterized protein</fullName>
    </submittedName>
</protein>
<dbReference type="Proteomes" id="UP000193920">
    <property type="component" value="Unassembled WGS sequence"/>
</dbReference>
<name>A0A1Y2DYR7_9FUNG</name>
<sequence>MKTQYYHNCLKDQKNNYRYNNYKSYYDDSNNVTFASENLWNNIKYTICIDKKDQDIDFCTKMILFSNKLSNNLITEDFQIELYYNINNTYNIKVKKFEQEYIFKECKANNRIS</sequence>
<evidence type="ECO:0000313" key="2">
    <source>
        <dbReference type="Proteomes" id="UP000193920"/>
    </source>
</evidence>
<gene>
    <name evidence="1" type="ORF">LY90DRAFT_505237</name>
</gene>
<dbReference type="EMBL" id="MCOG01000055">
    <property type="protein sequence ID" value="ORY63785.1"/>
    <property type="molecule type" value="Genomic_DNA"/>
</dbReference>
<keyword evidence="2" id="KW-1185">Reference proteome</keyword>
<reference evidence="1 2" key="1">
    <citation type="submission" date="2016-08" db="EMBL/GenBank/DDBJ databases">
        <title>A Parts List for Fungal Cellulosomes Revealed by Comparative Genomics.</title>
        <authorList>
            <consortium name="DOE Joint Genome Institute"/>
            <person name="Haitjema C.H."/>
            <person name="Gilmore S.P."/>
            <person name="Henske J.K."/>
            <person name="Solomon K.V."/>
            <person name="De Groot R."/>
            <person name="Kuo A."/>
            <person name="Mondo S.J."/>
            <person name="Salamov A.A."/>
            <person name="Labutti K."/>
            <person name="Zhao Z."/>
            <person name="Chiniquy J."/>
            <person name="Barry K."/>
            <person name="Brewer H.M."/>
            <person name="Purvine S.O."/>
            <person name="Wright A.T."/>
            <person name="Boxma B."/>
            <person name="Van Alen T."/>
            <person name="Hackstein J.H."/>
            <person name="Baker S.E."/>
            <person name="Grigoriev I.V."/>
            <person name="O'Malley M.A."/>
        </authorList>
    </citation>
    <scope>NUCLEOTIDE SEQUENCE [LARGE SCALE GENOMIC DNA]</scope>
    <source>
        <strain evidence="1 2">G1</strain>
    </source>
</reference>
<comment type="caution">
    <text evidence="1">The sequence shown here is derived from an EMBL/GenBank/DDBJ whole genome shotgun (WGS) entry which is preliminary data.</text>
</comment>
<evidence type="ECO:0000313" key="1">
    <source>
        <dbReference type="EMBL" id="ORY63785.1"/>
    </source>
</evidence>
<proteinExistence type="predicted"/>
<accession>A0A1Y2DYR7</accession>
<organism evidence="1 2">
    <name type="scientific">Neocallimastix californiae</name>
    <dbReference type="NCBI Taxonomy" id="1754190"/>
    <lineage>
        <taxon>Eukaryota</taxon>
        <taxon>Fungi</taxon>
        <taxon>Fungi incertae sedis</taxon>
        <taxon>Chytridiomycota</taxon>
        <taxon>Chytridiomycota incertae sedis</taxon>
        <taxon>Neocallimastigomycetes</taxon>
        <taxon>Neocallimastigales</taxon>
        <taxon>Neocallimastigaceae</taxon>
        <taxon>Neocallimastix</taxon>
    </lineage>
</organism>
<dbReference type="AlphaFoldDB" id="A0A1Y2DYR7"/>